<dbReference type="Proteomes" id="UP001432027">
    <property type="component" value="Unassembled WGS sequence"/>
</dbReference>
<feature type="transmembrane region" description="Helical" evidence="1">
    <location>
        <begin position="42"/>
        <end position="62"/>
    </location>
</feature>
<organism evidence="2 3">
    <name type="scientific">Pristionchus entomophagus</name>
    <dbReference type="NCBI Taxonomy" id="358040"/>
    <lineage>
        <taxon>Eukaryota</taxon>
        <taxon>Metazoa</taxon>
        <taxon>Ecdysozoa</taxon>
        <taxon>Nematoda</taxon>
        <taxon>Chromadorea</taxon>
        <taxon>Rhabditida</taxon>
        <taxon>Rhabditina</taxon>
        <taxon>Diplogasteromorpha</taxon>
        <taxon>Diplogasteroidea</taxon>
        <taxon>Neodiplogasteridae</taxon>
        <taxon>Pristionchus</taxon>
    </lineage>
</organism>
<dbReference type="AlphaFoldDB" id="A0AAV5U608"/>
<accession>A0AAV5U608</accession>
<keyword evidence="3" id="KW-1185">Reference proteome</keyword>
<feature type="transmembrane region" description="Helical" evidence="1">
    <location>
        <begin position="555"/>
        <end position="578"/>
    </location>
</feature>
<dbReference type="PANTHER" id="PTHR45830">
    <property type="entry name" value="SERPENTINE RECEPTOR, CLASS I"/>
    <property type="match status" value="1"/>
</dbReference>
<name>A0AAV5U608_9BILA</name>
<dbReference type="EMBL" id="BTSX01000005">
    <property type="protein sequence ID" value="GMT02270.1"/>
    <property type="molecule type" value="Genomic_DNA"/>
</dbReference>
<feature type="non-terminal residue" evidence="2">
    <location>
        <position position="609"/>
    </location>
</feature>
<feature type="transmembrane region" description="Helical" evidence="1">
    <location>
        <begin position="119"/>
        <end position="138"/>
    </location>
</feature>
<feature type="transmembrane region" description="Helical" evidence="1">
    <location>
        <begin position="515"/>
        <end position="534"/>
    </location>
</feature>
<protein>
    <recommendedName>
        <fullName evidence="4">G protein-coupled receptor</fullName>
    </recommendedName>
</protein>
<keyword evidence="1" id="KW-1133">Transmembrane helix</keyword>
<feature type="transmembrane region" description="Helical" evidence="1">
    <location>
        <begin position="414"/>
        <end position="435"/>
    </location>
</feature>
<feature type="transmembrane region" description="Helical" evidence="1">
    <location>
        <begin position="456"/>
        <end position="476"/>
    </location>
</feature>
<comment type="caution">
    <text evidence="2">The sequence shown here is derived from an EMBL/GenBank/DDBJ whole genome shotgun (WGS) entry which is preliminary data.</text>
</comment>
<feature type="transmembrane region" description="Helical" evidence="1">
    <location>
        <begin position="339"/>
        <end position="358"/>
    </location>
</feature>
<evidence type="ECO:0000256" key="1">
    <source>
        <dbReference type="SAM" id="Phobius"/>
    </source>
</evidence>
<proteinExistence type="predicted"/>
<feature type="transmembrane region" description="Helical" evidence="1">
    <location>
        <begin position="283"/>
        <end position="305"/>
    </location>
</feature>
<feature type="transmembrane region" description="Helical" evidence="1">
    <location>
        <begin position="251"/>
        <end position="271"/>
    </location>
</feature>
<gene>
    <name evidence="2" type="ORF">PENTCL1PPCAC_24444</name>
</gene>
<dbReference type="PANTHER" id="PTHR45830:SF15">
    <property type="entry name" value="SERPENTINE RECEPTOR, CLASS I"/>
    <property type="match status" value="1"/>
</dbReference>
<sequence>MAQNASLRYGFEWDREYFINAMMKLVLIAKFMSIIRISSYHFFMPIVTSLTLHPGIMYLLLFESTAMRKDIRRGYIFTHLSLILNEWTFCFLFRIYPLIPFAALYCEGPLCRAGMDKQILLILLSIPVILINPPFNFLVMRMHQMLVPQDKYLFRTQILLGITHSALMITNMIGFGVFGRDHDRVVQLMKEPELAWITSRGGTIFFFGPPGDPQYFKWELLTFLVSMSIIAPPLVLFTADSMNIIAATNDWMGATLYYIIPLSCIFSFMFIDTSSIPGWIYAPLRILVLIVFTLNGHQFGALFIAKNPAYRKMAQNASLRYGFDWDCDYFLDFTMRYHFCMPIVTMFTLHPMVFYLLFFESNNMRTEIRRGYIFTHVSANEWSFCFFLRIYTFIPYAALYCEGPLCQMGIDKQILMTILSIPVVLINPPFNFLLMRLHQMLVPNHCRWKLSTTTQCLLGVVHTSLMIANVVGFGVFGRDHHRAQELEQPELAWLKNRGGTILLFGPPGDPQYFKWELYILGFAILVISPPLIHFTAESIKMISRTNDWMGATVHYIIPLSYLLLCMIIDTTSIPGWFYAPSRCFILTLFTLNSLQFCMFFIFKNPKYRQ</sequence>
<feature type="transmembrane region" description="Helical" evidence="1">
    <location>
        <begin position="74"/>
        <end position="99"/>
    </location>
</feature>
<reference evidence="2" key="1">
    <citation type="submission" date="2023-10" db="EMBL/GenBank/DDBJ databases">
        <title>Genome assembly of Pristionchus species.</title>
        <authorList>
            <person name="Yoshida K."/>
            <person name="Sommer R.J."/>
        </authorList>
    </citation>
    <scope>NUCLEOTIDE SEQUENCE</scope>
    <source>
        <strain evidence="2">RS0144</strain>
    </source>
</reference>
<feature type="transmembrane region" description="Helical" evidence="1">
    <location>
        <begin position="584"/>
        <end position="602"/>
    </location>
</feature>
<feature type="transmembrane region" description="Helical" evidence="1">
    <location>
        <begin position="158"/>
        <end position="179"/>
    </location>
</feature>
<evidence type="ECO:0000313" key="2">
    <source>
        <dbReference type="EMBL" id="GMT02270.1"/>
    </source>
</evidence>
<evidence type="ECO:0008006" key="4">
    <source>
        <dbReference type="Google" id="ProtNLM"/>
    </source>
</evidence>
<feature type="transmembrane region" description="Helical" evidence="1">
    <location>
        <begin position="17"/>
        <end position="36"/>
    </location>
</feature>
<keyword evidence="1" id="KW-0812">Transmembrane</keyword>
<feature type="transmembrane region" description="Helical" evidence="1">
    <location>
        <begin position="220"/>
        <end position="239"/>
    </location>
</feature>
<evidence type="ECO:0000313" key="3">
    <source>
        <dbReference type="Proteomes" id="UP001432027"/>
    </source>
</evidence>
<keyword evidence="1" id="KW-0472">Membrane</keyword>